<evidence type="ECO:0000259" key="5">
    <source>
        <dbReference type="Pfam" id="PF01951"/>
    </source>
</evidence>
<dbReference type="Pfam" id="PF01951">
    <property type="entry name" value="Archease"/>
    <property type="match status" value="1"/>
</dbReference>
<dbReference type="InterPro" id="IPR023572">
    <property type="entry name" value="Archease_dom"/>
</dbReference>
<proteinExistence type="inferred from homology"/>
<keyword evidence="3" id="KW-0479">Metal-binding</keyword>
<evidence type="ECO:0000256" key="2">
    <source>
        <dbReference type="ARBA" id="ARBA00022694"/>
    </source>
</evidence>
<dbReference type="Proteomes" id="UP000070255">
    <property type="component" value="Unassembled WGS sequence"/>
</dbReference>
<evidence type="ECO:0000256" key="4">
    <source>
        <dbReference type="ARBA" id="ARBA00022837"/>
    </source>
</evidence>
<gene>
    <name evidence="6" type="ORF">WS72_25720</name>
</gene>
<name>A0ABR5T4X3_9BURK</name>
<evidence type="ECO:0000256" key="3">
    <source>
        <dbReference type="ARBA" id="ARBA00022723"/>
    </source>
</evidence>
<comment type="caution">
    <text evidence="6">The sequence shown here is derived from an EMBL/GenBank/DDBJ whole genome shotgun (WGS) entry which is preliminary data.</text>
</comment>
<organism evidence="6 7">
    <name type="scientific">Burkholderia savannae</name>
    <dbReference type="NCBI Taxonomy" id="1637837"/>
    <lineage>
        <taxon>Bacteria</taxon>
        <taxon>Pseudomonadati</taxon>
        <taxon>Pseudomonadota</taxon>
        <taxon>Betaproteobacteria</taxon>
        <taxon>Burkholderiales</taxon>
        <taxon>Burkholderiaceae</taxon>
        <taxon>Burkholderia</taxon>
        <taxon>pseudomallei group</taxon>
    </lineage>
</organism>
<dbReference type="PANTHER" id="PTHR12682">
    <property type="entry name" value="ARCHEASE"/>
    <property type="match status" value="1"/>
</dbReference>
<dbReference type="RefSeq" id="WP_060822829.1">
    <property type="nucleotide sequence ID" value="NZ_LNJQ01000004.1"/>
</dbReference>
<dbReference type="Gene3D" id="3.55.10.10">
    <property type="entry name" value="Archease domain"/>
    <property type="match status" value="1"/>
</dbReference>
<dbReference type="InterPro" id="IPR002804">
    <property type="entry name" value="Archease"/>
</dbReference>
<accession>A0ABR5T4X3</accession>
<protein>
    <submittedName>
        <fullName evidence="6">Archease</fullName>
    </submittedName>
</protein>
<dbReference type="EMBL" id="LNJQ01000004">
    <property type="protein sequence ID" value="KWZ38270.1"/>
    <property type="molecule type" value="Genomic_DNA"/>
</dbReference>
<keyword evidence="7" id="KW-1185">Reference proteome</keyword>
<evidence type="ECO:0000313" key="6">
    <source>
        <dbReference type="EMBL" id="KWZ38270.1"/>
    </source>
</evidence>
<feature type="domain" description="Archease" evidence="5">
    <location>
        <begin position="5"/>
        <end position="139"/>
    </location>
</feature>
<evidence type="ECO:0000313" key="7">
    <source>
        <dbReference type="Proteomes" id="UP000070255"/>
    </source>
</evidence>
<keyword evidence="2" id="KW-0819">tRNA processing</keyword>
<dbReference type="InterPro" id="IPR036820">
    <property type="entry name" value="Archease_dom_sf"/>
</dbReference>
<evidence type="ECO:0000256" key="1">
    <source>
        <dbReference type="ARBA" id="ARBA00007963"/>
    </source>
</evidence>
<dbReference type="SUPFAM" id="SSF69819">
    <property type="entry name" value="MTH1598-like"/>
    <property type="match status" value="1"/>
</dbReference>
<dbReference type="PANTHER" id="PTHR12682:SF11">
    <property type="entry name" value="PROTEIN ARCHEASE"/>
    <property type="match status" value="1"/>
</dbReference>
<reference evidence="6 7" key="1">
    <citation type="submission" date="2015-11" db="EMBL/GenBank/DDBJ databases">
        <authorList>
            <person name="Sahl J."/>
            <person name="Wagner D."/>
            <person name="Keim P."/>
        </authorList>
    </citation>
    <scope>NUCLEOTIDE SEQUENCE [LARGE SCALE GENOMIC DNA]</scope>
    <source>
        <strain evidence="6 7">BDU18</strain>
    </source>
</reference>
<sequence>MTAFWEHFQHGADIGVRGVGDTLAQAYEQVALALTAIVANPASIRPLRDIEIACAETDRELLLVDWLNAIVYEMAVRKMVFGRFDVTLAEDGLRARVAGEPVDVARHRPAVEPKGATYTALRVDRLDDGAWIAECVVDV</sequence>
<keyword evidence="4" id="KW-0106">Calcium</keyword>
<comment type="similarity">
    <text evidence="1">Belongs to the archease family.</text>
</comment>